<dbReference type="Proteomes" id="UP000482960">
    <property type="component" value="Unassembled WGS sequence"/>
</dbReference>
<dbReference type="EMBL" id="BLPG01000001">
    <property type="protein sequence ID" value="GFJ87177.1"/>
    <property type="molecule type" value="Genomic_DNA"/>
</dbReference>
<reference evidence="1 2" key="1">
    <citation type="submission" date="2020-03" db="EMBL/GenBank/DDBJ databases">
        <title>Whole genome shotgun sequence of Phytohabitans rumicis NBRC 108638.</title>
        <authorList>
            <person name="Komaki H."/>
            <person name="Tamura T."/>
        </authorList>
    </citation>
    <scope>NUCLEOTIDE SEQUENCE [LARGE SCALE GENOMIC DNA]</scope>
    <source>
        <strain evidence="1 2">NBRC 108638</strain>
    </source>
</reference>
<dbReference type="AlphaFoldDB" id="A0A6V8KZB7"/>
<keyword evidence="2" id="KW-1185">Reference proteome</keyword>
<reference evidence="1 2" key="2">
    <citation type="submission" date="2020-03" db="EMBL/GenBank/DDBJ databases">
        <authorList>
            <person name="Ichikawa N."/>
            <person name="Kimura A."/>
            <person name="Kitahashi Y."/>
            <person name="Uohara A."/>
        </authorList>
    </citation>
    <scope>NUCLEOTIDE SEQUENCE [LARGE SCALE GENOMIC DNA]</scope>
    <source>
        <strain evidence="1 2">NBRC 108638</strain>
    </source>
</reference>
<evidence type="ECO:0000313" key="1">
    <source>
        <dbReference type="EMBL" id="GFJ87177.1"/>
    </source>
</evidence>
<protein>
    <submittedName>
        <fullName evidence="1">Uncharacterized protein</fullName>
    </submittedName>
</protein>
<accession>A0A6V8KZB7</accession>
<dbReference type="RefSeq" id="WP_173074028.1">
    <property type="nucleotide sequence ID" value="NZ_BAABJB010000016.1"/>
</dbReference>
<comment type="caution">
    <text evidence="1">The sequence shown here is derived from an EMBL/GenBank/DDBJ whole genome shotgun (WGS) entry which is preliminary data.</text>
</comment>
<evidence type="ECO:0000313" key="2">
    <source>
        <dbReference type="Proteomes" id="UP000482960"/>
    </source>
</evidence>
<name>A0A6V8KZB7_9ACTN</name>
<sequence>MEPAVRLAWAATIACRLVEALGRGARPGDGTPDGALVAAAQAYLGDVGADEFDEFRDVLRRLARTDRNLAAAALDWTGLIDRRLASGGELPPPLAELVTGVEPATLDPLAQAVYAQATAREQAAPHPLFGATERRPAPPRSPHVRQAVIVAAAALIPVALMVWLAVRSLGPPESDLPSTVSELSAACEGTVFPDAPAYAGAAPHPTVVFATDYNLRLGGAWGRPPAILDEKNNALFSNAWRSNDPGEVQAVACIEVDQTQQNTIDTCNYTDPRRVGFAQPPVPLPMYRGEFTVTLYETRTGRQIHQAHISGEVTECPEKLPITASSVYTEPSAQQYVDAIGQYVDS</sequence>
<proteinExistence type="predicted"/>
<organism evidence="1 2">
    <name type="scientific">Phytohabitans rumicis</name>
    <dbReference type="NCBI Taxonomy" id="1076125"/>
    <lineage>
        <taxon>Bacteria</taxon>
        <taxon>Bacillati</taxon>
        <taxon>Actinomycetota</taxon>
        <taxon>Actinomycetes</taxon>
        <taxon>Micromonosporales</taxon>
        <taxon>Micromonosporaceae</taxon>
    </lineage>
</organism>
<gene>
    <name evidence="1" type="ORF">Prum_008190</name>
</gene>